<dbReference type="STRING" id="45076.Lwor_2012"/>
<evidence type="ECO:0000259" key="4">
    <source>
        <dbReference type="PROSITE" id="PS50009"/>
    </source>
</evidence>
<dbReference type="Gene3D" id="1.25.40.20">
    <property type="entry name" value="Ankyrin repeat-containing domain"/>
    <property type="match status" value="1"/>
</dbReference>
<dbReference type="Proteomes" id="UP000054662">
    <property type="component" value="Unassembled WGS sequence"/>
</dbReference>
<dbReference type="InterPro" id="IPR002110">
    <property type="entry name" value="Ankyrin_rpt"/>
</dbReference>
<dbReference type="InterPro" id="IPR008937">
    <property type="entry name" value="Ras-like_GEF"/>
</dbReference>
<dbReference type="Pfam" id="PF12796">
    <property type="entry name" value="Ank_2"/>
    <property type="match status" value="1"/>
</dbReference>
<protein>
    <submittedName>
        <fullName evidence="5">RasGEF domain protein</fullName>
    </submittedName>
</protein>
<dbReference type="PROSITE" id="PS50009">
    <property type="entry name" value="RASGEF_CAT"/>
    <property type="match status" value="1"/>
</dbReference>
<keyword evidence="6" id="KW-1185">Reference proteome</keyword>
<evidence type="ECO:0000313" key="5">
    <source>
        <dbReference type="EMBL" id="KTD76787.1"/>
    </source>
</evidence>
<keyword evidence="1" id="KW-0344">Guanine-nucleotide releasing factor</keyword>
<evidence type="ECO:0000256" key="2">
    <source>
        <dbReference type="PROSITE-ProRule" id="PRU00023"/>
    </source>
</evidence>
<organism evidence="5 6">
    <name type="scientific">Legionella worsleiensis</name>
    <dbReference type="NCBI Taxonomy" id="45076"/>
    <lineage>
        <taxon>Bacteria</taxon>
        <taxon>Pseudomonadati</taxon>
        <taxon>Pseudomonadota</taxon>
        <taxon>Gammaproteobacteria</taxon>
        <taxon>Legionellales</taxon>
        <taxon>Legionellaceae</taxon>
        <taxon>Legionella</taxon>
    </lineage>
</organism>
<dbReference type="PROSITE" id="PS50088">
    <property type="entry name" value="ANK_REPEAT"/>
    <property type="match status" value="1"/>
</dbReference>
<dbReference type="InterPro" id="IPR036964">
    <property type="entry name" value="RASGEF_cat_dom_sf"/>
</dbReference>
<keyword evidence="2" id="KW-0040">ANK repeat</keyword>
<dbReference type="Pfam" id="PF00617">
    <property type="entry name" value="RasGEF"/>
    <property type="match status" value="1"/>
</dbReference>
<dbReference type="InterPro" id="IPR001895">
    <property type="entry name" value="RASGEF_cat_dom"/>
</dbReference>
<feature type="region of interest" description="Disordered" evidence="3">
    <location>
        <begin position="965"/>
        <end position="984"/>
    </location>
</feature>
<dbReference type="GO" id="GO:0005886">
    <property type="term" value="C:plasma membrane"/>
    <property type="evidence" value="ECO:0007669"/>
    <property type="project" value="TreeGrafter"/>
</dbReference>
<gene>
    <name evidence="5" type="ORF">Lwor_2012</name>
</gene>
<feature type="compositionally biased region" description="Low complexity" evidence="3">
    <location>
        <begin position="192"/>
        <end position="229"/>
    </location>
</feature>
<dbReference type="OrthoDB" id="5649125at2"/>
<dbReference type="InterPro" id="IPR036770">
    <property type="entry name" value="Ankyrin_rpt-contain_sf"/>
</dbReference>
<evidence type="ECO:0000256" key="3">
    <source>
        <dbReference type="SAM" id="MobiDB-lite"/>
    </source>
</evidence>
<reference evidence="5 6" key="1">
    <citation type="submission" date="2015-11" db="EMBL/GenBank/DDBJ databases">
        <title>Genomic analysis of 38 Legionella species identifies large and diverse effector repertoires.</title>
        <authorList>
            <person name="Burstein D."/>
            <person name="Amaro F."/>
            <person name="Zusman T."/>
            <person name="Lifshitz Z."/>
            <person name="Cohen O."/>
            <person name="Gilbert J.A."/>
            <person name="Pupko T."/>
            <person name="Shuman H.A."/>
            <person name="Segal G."/>
        </authorList>
    </citation>
    <scope>NUCLEOTIDE SEQUENCE [LARGE SCALE GENOMIC DNA]</scope>
    <source>
        <strain evidence="5 6">ATCC 49508</strain>
    </source>
</reference>
<feature type="repeat" description="ANK" evidence="2">
    <location>
        <begin position="120"/>
        <end position="152"/>
    </location>
</feature>
<comment type="caution">
    <text evidence="5">The sequence shown here is derived from an EMBL/GenBank/DDBJ whole genome shotgun (WGS) entry which is preliminary data.</text>
</comment>
<name>A0A0W1A6Y4_9GAMM</name>
<sequence>MSKQKIKELLRSGGDEKEIARELSILFVIHPELIELRYNSGKTIFHLLVIKNKPLILQSILEDDTWQILQTKPWQEIAACSDDNGWTLIHHAAQLDENGRATMDVVLRFFPNKINAQNAEGNTPLHVGVEAQRLWAVKTLVQHDCDRSIKNNHNQTALELPQVNSELRFAFLAIDLGTISSLDLRYRTKAQSSSESEAESSSSLRESCPLLSSGRSSDRSLSSSSSIDSPHTPLRHVEQSASESSLSEAIMALESHATIENKSALRLMSSLCKAHQTNKQSFVCVSLHNELIRLLNNGFLADDFAFDQKSPLNKPANRKIIQGILNELYARIEELNSYIQRNTSALIGQSLRMIATEISIADSEPLTPQTINTGQKKTDELMENLWLLTACQTSHHSKRKFNFLDITHRAVGILSSASLHDILVNLETLYPDFDKDQKIVTNFVLLQLLNYNVINTVRQDENIATQIRLFAELNTNIEKGLGALGASINQSLFKIHELCSLYSKNPLLRNFYILNRAINQPEGLHMLPAFDATVDQALGKTRPKRTAEVGIIAHELRMLTIAFYQSVSISEFHNKNWEKEDVCSASQTEGHACTSQCIKTGKTTRSPHITEFTDFFNKLSNYFVVKTVTQSPKNIKNALQLLIEIAQALCPLDDENYPDINHLMVISSIFNNVDVSRLVNFNTDLSVEDNAYRQEIDNITSREKNYRMMRRLYQQFRTTLPFLGIFCRDLTFASDGNEQATPIIRAEACGSILKSLLEVKLLLNFEPINFSTNLRLFLKNYLSLDEEIVHSASLRIKPRKTDTIHWEHSLEAIISNLNVLNTEYLTKDIIPSISMRKTKYSPKKLPIFLMDTITSLVKSYKKRQEKNNLESPCESSQELLSLLTIISKLSIALPQLIRINQMYYKPEQLTGMKSLISILIKLDELKKSIQPPMPLLPKEGLPARPISRNNSFLAARSPFIFERTRDESAQAASSSDESPKMPAP</sequence>
<dbReference type="GO" id="GO:0005085">
    <property type="term" value="F:guanyl-nucleotide exchange factor activity"/>
    <property type="evidence" value="ECO:0007669"/>
    <property type="project" value="UniProtKB-KW"/>
</dbReference>
<dbReference type="RefSeq" id="WP_058493780.1">
    <property type="nucleotide sequence ID" value="NZ_CBCRUR010000004.1"/>
</dbReference>
<dbReference type="AlphaFoldDB" id="A0A0W1A6Y4"/>
<accession>A0A0W1A6Y4</accession>
<feature type="domain" description="Ras-GEF" evidence="4">
    <location>
        <begin position="548"/>
        <end position="799"/>
    </location>
</feature>
<evidence type="ECO:0000256" key="1">
    <source>
        <dbReference type="ARBA" id="ARBA00022658"/>
    </source>
</evidence>
<dbReference type="InterPro" id="IPR023578">
    <property type="entry name" value="Ras_GEF_dom_sf"/>
</dbReference>
<evidence type="ECO:0000313" key="6">
    <source>
        <dbReference type="Proteomes" id="UP000054662"/>
    </source>
</evidence>
<dbReference type="SUPFAM" id="SSF48403">
    <property type="entry name" value="Ankyrin repeat"/>
    <property type="match status" value="1"/>
</dbReference>
<feature type="region of interest" description="Disordered" evidence="3">
    <location>
        <begin position="192"/>
        <end position="240"/>
    </location>
</feature>
<dbReference type="EMBL" id="LNZC01000027">
    <property type="protein sequence ID" value="KTD76787.1"/>
    <property type="molecule type" value="Genomic_DNA"/>
</dbReference>
<dbReference type="SMART" id="SM00147">
    <property type="entry name" value="RasGEF"/>
    <property type="match status" value="1"/>
</dbReference>
<dbReference type="PATRIC" id="fig|45076.6.peg.2194"/>
<dbReference type="PANTHER" id="PTHR23113:SF370">
    <property type="entry name" value="RAS GUANINE NUCLEOTIDE EXCHANGE FACTOR P"/>
    <property type="match status" value="1"/>
</dbReference>
<dbReference type="GO" id="GO:0007265">
    <property type="term" value="P:Ras protein signal transduction"/>
    <property type="evidence" value="ECO:0007669"/>
    <property type="project" value="TreeGrafter"/>
</dbReference>
<dbReference type="Gene3D" id="1.10.840.10">
    <property type="entry name" value="Ras guanine-nucleotide exchange factors catalytic domain"/>
    <property type="match status" value="1"/>
</dbReference>
<proteinExistence type="predicted"/>
<dbReference type="PANTHER" id="PTHR23113">
    <property type="entry name" value="GUANINE NUCLEOTIDE EXCHANGE FACTOR"/>
    <property type="match status" value="1"/>
</dbReference>
<dbReference type="SUPFAM" id="SSF48366">
    <property type="entry name" value="Ras GEF"/>
    <property type="match status" value="1"/>
</dbReference>